<proteinExistence type="inferred from homology"/>
<evidence type="ECO:0000256" key="7">
    <source>
        <dbReference type="SAM" id="Phobius"/>
    </source>
</evidence>
<evidence type="ECO:0000256" key="5">
    <source>
        <dbReference type="ARBA" id="ARBA00022989"/>
    </source>
</evidence>
<dbReference type="AlphaFoldDB" id="A0A6L6QFN2"/>
<evidence type="ECO:0000256" key="3">
    <source>
        <dbReference type="ARBA" id="ARBA00022475"/>
    </source>
</evidence>
<feature type="transmembrane region" description="Helical" evidence="7">
    <location>
        <begin position="123"/>
        <end position="143"/>
    </location>
</feature>
<dbReference type="OrthoDB" id="556585at2"/>
<protein>
    <submittedName>
        <fullName evidence="8">Chromate transporter</fullName>
    </submittedName>
</protein>
<keyword evidence="3" id="KW-1003">Cell membrane</keyword>
<evidence type="ECO:0000256" key="2">
    <source>
        <dbReference type="ARBA" id="ARBA00005262"/>
    </source>
</evidence>
<accession>A0A6L6QFN2</accession>
<feature type="transmembrane region" description="Helical" evidence="7">
    <location>
        <begin position="80"/>
        <end position="102"/>
    </location>
</feature>
<feature type="transmembrane region" description="Helical" evidence="7">
    <location>
        <begin position="12"/>
        <end position="30"/>
    </location>
</feature>
<dbReference type="InterPro" id="IPR003370">
    <property type="entry name" value="Chromate_transpt"/>
</dbReference>
<feature type="transmembrane region" description="Helical" evidence="7">
    <location>
        <begin position="51"/>
        <end position="74"/>
    </location>
</feature>
<keyword evidence="6 7" id="KW-0472">Membrane</keyword>
<dbReference type="GO" id="GO:0015109">
    <property type="term" value="F:chromate transmembrane transporter activity"/>
    <property type="evidence" value="ECO:0007669"/>
    <property type="project" value="InterPro"/>
</dbReference>
<keyword evidence="5 7" id="KW-1133">Transmembrane helix</keyword>
<feature type="transmembrane region" description="Helical" evidence="7">
    <location>
        <begin position="163"/>
        <end position="178"/>
    </location>
</feature>
<gene>
    <name evidence="8" type="ORF">GM658_09785</name>
</gene>
<dbReference type="Proteomes" id="UP000472320">
    <property type="component" value="Unassembled WGS sequence"/>
</dbReference>
<name>A0A6L6QFN2_9BURK</name>
<organism evidence="8 9">
    <name type="scientific">Massilia eburnea</name>
    <dbReference type="NCBI Taxonomy" id="1776165"/>
    <lineage>
        <taxon>Bacteria</taxon>
        <taxon>Pseudomonadati</taxon>
        <taxon>Pseudomonadota</taxon>
        <taxon>Betaproteobacteria</taxon>
        <taxon>Burkholderiales</taxon>
        <taxon>Oxalobacteraceae</taxon>
        <taxon>Telluria group</taxon>
        <taxon>Massilia</taxon>
    </lineage>
</organism>
<evidence type="ECO:0000256" key="4">
    <source>
        <dbReference type="ARBA" id="ARBA00022692"/>
    </source>
</evidence>
<comment type="caution">
    <text evidence="8">The sequence shown here is derived from an EMBL/GenBank/DDBJ whole genome shotgun (WGS) entry which is preliminary data.</text>
</comment>
<evidence type="ECO:0000256" key="1">
    <source>
        <dbReference type="ARBA" id="ARBA00004651"/>
    </source>
</evidence>
<dbReference type="GO" id="GO:0005886">
    <property type="term" value="C:plasma membrane"/>
    <property type="evidence" value="ECO:0007669"/>
    <property type="project" value="UniProtKB-SubCell"/>
</dbReference>
<dbReference type="RefSeq" id="WP_155453830.1">
    <property type="nucleotide sequence ID" value="NZ_WNKX01000006.1"/>
</dbReference>
<evidence type="ECO:0000313" key="9">
    <source>
        <dbReference type="Proteomes" id="UP000472320"/>
    </source>
</evidence>
<reference evidence="8 9" key="1">
    <citation type="submission" date="2019-11" db="EMBL/GenBank/DDBJ databases">
        <title>Type strains purchased from KCTC, JCM and DSMZ.</title>
        <authorList>
            <person name="Lu H."/>
        </authorList>
    </citation>
    <scope>NUCLEOTIDE SEQUENCE [LARGE SCALE GENOMIC DNA]</scope>
    <source>
        <strain evidence="8 9">JCM 31587</strain>
    </source>
</reference>
<dbReference type="PANTHER" id="PTHR43663:SF1">
    <property type="entry name" value="CHROMATE TRANSPORTER"/>
    <property type="match status" value="1"/>
</dbReference>
<dbReference type="EMBL" id="WNKX01000006">
    <property type="protein sequence ID" value="MTW10894.1"/>
    <property type="molecule type" value="Genomic_DNA"/>
</dbReference>
<dbReference type="InterPro" id="IPR052518">
    <property type="entry name" value="CHR_Transporter"/>
</dbReference>
<keyword evidence="4 7" id="KW-0812">Transmembrane</keyword>
<evidence type="ECO:0000256" key="6">
    <source>
        <dbReference type="ARBA" id="ARBA00023136"/>
    </source>
</evidence>
<evidence type="ECO:0000313" key="8">
    <source>
        <dbReference type="EMBL" id="MTW10894.1"/>
    </source>
</evidence>
<dbReference type="Pfam" id="PF02417">
    <property type="entry name" value="Chromate_transp"/>
    <property type="match status" value="1"/>
</dbReference>
<sequence length="179" mass="18331">MNDDVKLGGLAWHLAFLSLTAIGGGVVLVAPDIHHYVSVQNHWMTDEQFAAMYALAQAAPGPNLLFVTLIGWMIKGWLGAVVVTLAAIVPSSCLVLALGSVINRHGGGKGRWTGALRDALSPLAAGMLGGAAWTFLSVAGAGWRGILLALAATAAAYATKLNPLWLIALGALAGAIGLV</sequence>
<comment type="subcellular location">
    <subcellularLocation>
        <location evidence="1">Cell membrane</location>
        <topology evidence="1">Multi-pass membrane protein</topology>
    </subcellularLocation>
</comment>
<keyword evidence="9" id="KW-1185">Reference proteome</keyword>
<dbReference type="PANTHER" id="PTHR43663">
    <property type="entry name" value="CHROMATE TRANSPORT PROTEIN-RELATED"/>
    <property type="match status" value="1"/>
</dbReference>
<comment type="similarity">
    <text evidence="2">Belongs to the chromate ion transporter (CHR) (TC 2.A.51) family.</text>
</comment>